<dbReference type="KEGG" id="mac:MA_3144"/>
<gene>
    <name evidence="1" type="ordered locus">MA_3144</name>
</gene>
<dbReference type="EnsemblBacteria" id="AAM06517">
    <property type="protein sequence ID" value="AAM06517"/>
    <property type="gene ID" value="MA_3144"/>
</dbReference>
<dbReference type="EMBL" id="AE010299">
    <property type="protein sequence ID" value="AAM06517.1"/>
    <property type="molecule type" value="Genomic_DNA"/>
</dbReference>
<sequence length="125" mass="14297">MVSNLHNHIHYTESFLSRSTQESGLSCENEEKYRIKTQNKVGKLARTAVITNKMELLYLKNNLSKSPLSQVSSVFFCLPLRLRFGNGRQKSWRGCLIFPRNSNTVSGVNKNISPTGNWLQYFVAQ</sequence>
<name>Q8TL95_METAC</name>
<proteinExistence type="predicted"/>
<protein>
    <submittedName>
        <fullName evidence="1">Uncharacterized protein</fullName>
    </submittedName>
</protein>
<dbReference type="STRING" id="188937.MA_3144"/>
<accession>Q8TL95</accession>
<dbReference type="Proteomes" id="UP000002487">
    <property type="component" value="Chromosome"/>
</dbReference>
<keyword evidence="2" id="KW-1185">Reference proteome</keyword>
<evidence type="ECO:0000313" key="2">
    <source>
        <dbReference type="Proteomes" id="UP000002487"/>
    </source>
</evidence>
<dbReference type="InParanoid" id="Q8TL95"/>
<reference evidence="1 2" key="1">
    <citation type="journal article" date="2002" name="Genome Res.">
        <title>The genome of Methanosarcina acetivorans reveals extensive metabolic and physiological diversity.</title>
        <authorList>
            <person name="Galagan J.E."/>
            <person name="Nusbaum C."/>
            <person name="Roy A."/>
            <person name="Endrizzi M.G."/>
            <person name="Macdonald P."/>
            <person name="FitzHugh W."/>
            <person name="Calvo S."/>
            <person name="Engels R."/>
            <person name="Smirnov S."/>
            <person name="Atnoor D."/>
            <person name="Brown A."/>
            <person name="Allen N."/>
            <person name="Naylor J."/>
            <person name="Stange-Thomann N."/>
            <person name="DeArellano K."/>
            <person name="Johnson R."/>
            <person name="Linton L."/>
            <person name="McEwan P."/>
            <person name="McKernan K."/>
            <person name="Talamas J."/>
            <person name="Tirrell A."/>
            <person name="Ye W."/>
            <person name="Zimmer A."/>
            <person name="Barber R.D."/>
            <person name="Cann I."/>
            <person name="Graham D.E."/>
            <person name="Grahame D.A."/>
            <person name="Guss A."/>
            <person name="Hedderich R."/>
            <person name="Ingram-Smith C."/>
            <person name="Kuettner C.H."/>
            <person name="Krzycki J.A."/>
            <person name="Leigh J.A."/>
            <person name="Li W."/>
            <person name="Liu J."/>
            <person name="Mukhopadhyay B."/>
            <person name="Reeve J.N."/>
            <person name="Smith K."/>
            <person name="Springer T.A."/>
            <person name="Umayam L.A."/>
            <person name="White O."/>
            <person name="White R.H."/>
            <person name="de Macario E.C."/>
            <person name="Ferry J.G."/>
            <person name="Jarrell K.F."/>
            <person name="Jing H."/>
            <person name="Macario A.J.L."/>
            <person name="Paulsen I."/>
            <person name="Pritchett M."/>
            <person name="Sowers K.R."/>
            <person name="Swanson R.V."/>
            <person name="Zinder S.H."/>
            <person name="Lander E."/>
            <person name="Metcalf W.W."/>
            <person name="Birren B."/>
        </authorList>
    </citation>
    <scope>NUCLEOTIDE SEQUENCE [LARGE SCALE GENOMIC DNA]</scope>
    <source>
        <strain evidence="2">ATCC 35395 / DSM 2834 / JCM 12185 / C2A</strain>
    </source>
</reference>
<dbReference type="AlphaFoldDB" id="Q8TL95"/>
<evidence type="ECO:0000313" key="1">
    <source>
        <dbReference type="EMBL" id="AAM06517.1"/>
    </source>
</evidence>
<dbReference type="HOGENOM" id="CLU_1987605_0_0_2"/>
<organism evidence="1 2">
    <name type="scientific">Methanosarcina acetivorans (strain ATCC 35395 / DSM 2834 / JCM 12185 / C2A)</name>
    <dbReference type="NCBI Taxonomy" id="188937"/>
    <lineage>
        <taxon>Archaea</taxon>
        <taxon>Methanobacteriati</taxon>
        <taxon>Methanobacteriota</taxon>
        <taxon>Stenosarchaea group</taxon>
        <taxon>Methanomicrobia</taxon>
        <taxon>Methanosarcinales</taxon>
        <taxon>Methanosarcinaceae</taxon>
        <taxon>Methanosarcina</taxon>
    </lineage>
</organism>